<proteinExistence type="predicted"/>
<sequence>MNAHVVPCADLAEYRERADAWTEGLPFPVLSGPSLDRYRSLFPEGELPRVETAPRAGTVISVGGDAGAAGRLLAAATGRTHRVVEPAGLARALAPLAGELVAVVGLAEDITASGDWPGAHGPVVGVVTARDLTALTCLVYRSLTAGAASEDRVFVATHPMLEDADLADTNEFEDILGLGRRRPKLLVLKALGKECCAALPDGILCGRSDPIDAPPPPADPSYRHMPCMYGAGCHRADLDEDRRLPAAELHATVVFTHSCSSIAVGTNAYPHHVALGLGLLEGTAVAVVGALGVHIVQRGAQGDLEDALAEDLPLGRAVERLNERARPINGWLNRFGLLGDPGLVLGLPGGRAADAVAGAAEPAGTAVRRDEEAVRDLAHLSNVVLPRLERLCWLEPGVDALAVEGFRIRVREAAEDLQAPDLASRVAGIETDLAAFQHATAAAIAHDIYVNGWNYGGPSLDGLREVSQRPTTCPNCARDRAALITMRHVVHAGLTVRTLQCRRCGDLWWTSEESDEPAFVLEGALDTDAVSGRVTGLSRTLRNDSEHVLRGGIGFAFAMRRFLGLPPEISAPISVLPGEKEEFTAEIDLVGHQPRPDVHTGVFIAIVNGAYIASSSMMRLAPAGSSEPVRPLKRISDNRTSQGMPVK</sequence>
<reference evidence="2" key="1">
    <citation type="journal article" date="2014" name="Int. J. Syst. Evol. Microbiol.">
        <title>Complete genome sequence of Corynebacterium casei LMG S-19264T (=DSM 44701T), isolated from a smear-ripened cheese.</title>
        <authorList>
            <consortium name="US DOE Joint Genome Institute (JGI-PGF)"/>
            <person name="Walter F."/>
            <person name="Albersmeier A."/>
            <person name="Kalinowski J."/>
            <person name="Ruckert C."/>
        </authorList>
    </citation>
    <scope>NUCLEOTIDE SEQUENCE</scope>
    <source>
        <strain evidence="2">JCM 4122</strain>
    </source>
</reference>
<evidence type="ECO:0000313" key="3">
    <source>
        <dbReference type="Proteomes" id="UP000632849"/>
    </source>
</evidence>
<protein>
    <submittedName>
        <fullName evidence="2">Uncharacterized protein</fullName>
    </submittedName>
</protein>
<organism evidence="2 3">
    <name type="scientific">Streptomyces filamentosus</name>
    <name type="common">Streptomyces roseosporus</name>
    <dbReference type="NCBI Taxonomy" id="67294"/>
    <lineage>
        <taxon>Bacteria</taxon>
        <taxon>Bacillati</taxon>
        <taxon>Actinomycetota</taxon>
        <taxon>Actinomycetes</taxon>
        <taxon>Kitasatosporales</taxon>
        <taxon>Streptomycetaceae</taxon>
        <taxon>Streptomyces</taxon>
    </lineage>
</organism>
<gene>
    <name evidence="2" type="ORF">GCM10017667_36910</name>
</gene>
<feature type="compositionally biased region" description="Polar residues" evidence="1">
    <location>
        <begin position="638"/>
        <end position="647"/>
    </location>
</feature>
<feature type="region of interest" description="Disordered" evidence="1">
    <location>
        <begin position="623"/>
        <end position="647"/>
    </location>
</feature>
<dbReference type="RefSeq" id="WP_190042050.1">
    <property type="nucleotide sequence ID" value="NZ_BNBE01000001.1"/>
</dbReference>
<accession>A0A919EN94</accession>
<evidence type="ECO:0000313" key="2">
    <source>
        <dbReference type="EMBL" id="GHG01894.1"/>
    </source>
</evidence>
<dbReference type="EMBL" id="BNBE01000001">
    <property type="protein sequence ID" value="GHG01894.1"/>
    <property type="molecule type" value="Genomic_DNA"/>
</dbReference>
<dbReference type="AlphaFoldDB" id="A0A919EN94"/>
<keyword evidence="3" id="KW-1185">Reference proteome</keyword>
<reference evidence="2" key="2">
    <citation type="submission" date="2020-09" db="EMBL/GenBank/DDBJ databases">
        <authorList>
            <person name="Sun Q."/>
            <person name="Ohkuma M."/>
        </authorList>
    </citation>
    <scope>NUCLEOTIDE SEQUENCE</scope>
    <source>
        <strain evidence="2">JCM 4122</strain>
    </source>
</reference>
<name>A0A919EN94_STRFL</name>
<dbReference type="Proteomes" id="UP000632849">
    <property type="component" value="Unassembled WGS sequence"/>
</dbReference>
<comment type="caution">
    <text evidence="2">The sequence shown here is derived from an EMBL/GenBank/DDBJ whole genome shotgun (WGS) entry which is preliminary data.</text>
</comment>
<evidence type="ECO:0000256" key="1">
    <source>
        <dbReference type="SAM" id="MobiDB-lite"/>
    </source>
</evidence>